<proteinExistence type="predicted"/>
<keyword evidence="3" id="KW-1185">Reference proteome</keyword>
<evidence type="ECO:0000256" key="1">
    <source>
        <dbReference type="SAM" id="MobiDB-lite"/>
    </source>
</evidence>
<sequence>MTSRCAFLSPHTAPSNVKKIREEETRRRVGGPWGAPEREPSKWGGGKTGRRGWRIPVASRPDYLCVGSLPSVCGHGRAAGGVDGRRNPPSHASLAAEAVSSSLRLGPPVYRFILFVSDMMPSSIHGIC</sequence>
<dbReference type="EMBL" id="NMUH01000865">
    <property type="protein sequence ID" value="MQL86035.1"/>
    <property type="molecule type" value="Genomic_DNA"/>
</dbReference>
<evidence type="ECO:0000313" key="3">
    <source>
        <dbReference type="Proteomes" id="UP000652761"/>
    </source>
</evidence>
<protein>
    <submittedName>
        <fullName evidence="2">Uncharacterized protein</fullName>
    </submittedName>
</protein>
<evidence type="ECO:0000313" key="2">
    <source>
        <dbReference type="EMBL" id="MQL86035.1"/>
    </source>
</evidence>
<name>A0A843UR25_COLES</name>
<accession>A0A843UR25</accession>
<comment type="caution">
    <text evidence="2">The sequence shown here is derived from an EMBL/GenBank/DDBJ whole genome shotgun (WGS) entry which is preliminary data.</text>
</comment>
<organism evidence="2 3">
    <name type="scientific">Colocasia esculenta</name>
    <name type="common">Wild taro</name>
    <name type="synonym">Arum esculentum</name>
    <dbReference type="NCBI Taxonomy" id="4460"/>
    <lineage>
        <taxon>Eukaryota</taxon>
        <taxon>Viridiplantae</taxon>
        <taxon>Streptophyta</taxon>
        <taxon>Embryophyta</taxon>
        <taxon>Tracheophyta</taxon>
        <taxon>Spermatophyta</taxon>
        <taxon>Magnoliopsida</taxon>
        <taxon>Liliopsida</taxon>
        <taxon>Araceae</taxon>
        <taxon>Aroideae</taxon>
        <taxon>Colocasieae</taxon>
        <taxon>Colocasia</taxon>
    </lineage>
</organism>
<dbReference type="AlphaFoldDB" id="A0A843UR25"/>
<feature type="region of interest" description="Disordered" evidence="1">
    <location>
        <begin position="1"/>
        <end position="51"/>
    </location>
</feature>
<gene>
    <name evidence="2" type="ORF">Taro_018558</name>
</gene>
<dbReference type="Proteomes" id="UP000652761">
    <property type="component" value="Unassembled WGS sequence"/>
</dbReference>
<reference evidence="2" key="1">
    <citation type="submission" date="2017-07" db="EMBL/GenBank/DDBJ databases">
        <title>Taro Niue Genome Assembly and Annotation.</title>
        <authorList>
            <person name="Atibalentja N."/>
            <person name="Keating K."/>
            <person name="Fields C.J."/>
        </authorList>
    </citation>
    <scope>NUCLEOTIDE SEQUENCE</scope>
    <source>
        <strain evidence="2">Niue_2</strain>
        <tissue evidence="2">Leaf</tissue>
    </source>
</reference>